<dbReference type="InterPro" id="IPR003000">
    <property type="entry name" value="Sirtuin"/>
</dbReference>
<evidence type="ECO:0000256" key="6">
    <source>
        <dbReference type="PROSITE-ProRule" id="PRU00236"/>
    </source>
</evidence>
<dbReference type="InterPro" id="IPR029035">
    <property type="entry name" value="DHS-like_NAD/FAD-binding_dom"/>
</dbReference>
<comment type="subcellular location">
    <subcellularLocation>
        <location evidence="5">Cytoplasm</location>
    </subcellularLocation>
</comment>
<comment type="function">
    <text evidence="5">NAD-dependent protein deacetylase which modulates the activities of several enzymes which are inactive in their acetylated form.</text>
</comment>
<feature type="binding site" evidence="5 6">
    <location>
        <position position="138"/>
    </location>
    <ligand>
        <name>Zn(2+)</name>
        <dbReference type="ChEBI" id="CHEBI:29105"/>
    </ligand>
</feature>
<dbReference type="Gene3D" id="3.30.1600.10">
    <property type="entry name" value="SIR2/SIRT2 'Small Domain"/>
    <property type="match status" value="1"/>
</dbReference>
<feature type="binding site" evidence="5">
    <location>
        <begin position="109"/>
        <end position="112"/>
    </location>
    <ligand>
        <name>NAD(+)</name>
        <dbReference type="ChEBI" id="CHEBI:57540"/>
    </ligand>
</feature>
<name>A0A1I7M2L0_9BURK</name>
<feature type="binding site" evidence="5">
    <location>
        <position position="270"/>
    </location>
    <ligand>
        <name>NAD(+)</name>
        <dbReference type="ChEBI" id="CHEBI:57540"/>
    </ligand>
</feature>
<reference evidence="9" key="1">
    <citation type="submission" date="2016-10" db="EMBL/GenBank/DDBJ databases">
        <authorList>
            <person name="Varghese N."/>
            <person name="Submissions S."/>
        </authorList>
    </citation>
    <scope>NUCLEOTIDE SEQUENCE [LARGE SCALE GENOMIC DNA]</scope>
    <source>
        <strain evidence="9">CGMCC 1.11014</strain>
    </source>
</reference>
<dbReference type="PROSITE" id="PS50305">
    <property type="entry name" value="SIRTUIN"/>
    <property type="match status" value="1"/>
</dbReference>
<evidence type="ECO:0000313" key="9">
    <source>
        <dbReference type="Proteomes" id="UP000199391"/>
    </source>
</evidence>
<feature type="binding site" evidence="5 6">
    <location>
        <position position="189"/>
    </location>
    <ligand>
        <name>Zn(2+)</name>
        <dbReference type="ChEBI" id="CHEBI:29105"/>
    </ligand>
</feature>
<dbReference type="EMBL" id="FPBO01000050">
    <property type="protein sequence ID" value="SFV16181.1"/>
    <property type="molecule type" value="Genomic_DNA"/>
</dbReference>
<evidence type="ECO:0000259" key="7">
    <source>
        <dbReference type="PROSITE" id="PS50305"/>
    </source>
</evidence>
<dbReference type="PANTHER" id="PTHR11085:SF10">
    <property type="entry name" value="NAD-DEPENDENT PROTEIN DEACYLASE SIRTUIN-5, MITOCHONDRIAL-RELATED"/>
    <property type="match status" value="1"/>
</dbReference>
<organism evidence="8 9">
    <name type="scientific">Pseudoduganella namucuonensis</name>
    <dbReference type="NCBI Taxonomy" id="1035707"/>
    <lineage>
        <taxon>Bacteria</taxon>
        <taxon>Pseudomonadati</taxon>
        <taxon>Pseudomonadota</taxon>
        <taxon>Betaproteobacteria</taxon>
        <taxon>Burkholderiales</taxon>
        <taxon>Oxalobacteraceae</taxon>
        <taxon>Telluria group</taxon>
        <taxon>Pseudoduganella</taxon>
    </lineage>
</organism>
<dbReference type="EC" id="2.3.1.286" evidence="5"/>
<keyword evidence="9" id="KW-1185">Reference proteome</keyword>
<dbReference type="SUPFAM" id="SSF52467">
    <property type="entry name" value="DHS-like NAD/FAD-binding domain"/>
    <property type="match status" value="1"/>
</dbReference>
<feature type="binding site" evidence="5">
    <location>
        <begin position="252"/>
        <end position="254"/>
    </location>
    <ligand>
        <name>NAD(+)</name>
        <dbReference type="ChEBI" id="CHEBI:57540"/>
    </ligand>
</feature>
<dbReference type="InterPro" id="IPR026590">
    <property type="entry name" value="Ssirtuin_cat_dom"/>
</dbReference>
<dbReference type="STRING" id="1035707.SAMN05216552_105027"/>
<evidence type="ECO:0000256" key="2">
    <source>
        <dbReference type="ARBA" id="ARBA00022723"/>
    </source>
</evidence>
<feature type="binding site" evidence="5">
    <location>
        <begin position="226"/>
        <end position="228"/>
    </location>
    <ligand>
        <name>NAD(+)</name>
        <dbReference type="ChEBI" id="CHEBI:57540"/>
    </ligand>
</feature>
<feature type="binding site" evidence="5 6">
    <location>
        <position position="186"/>
    </location>
    <ligand>
        <name>Zn(2+)</name>
        <dbReference type="ChEBI" id="CHEBI:29105"/>
    </ligand>
</feature>
<feature type="domain" description="Deacetylase sirtuin-type" evidence="7">
    <location>
        <begin position="6"/>
        <end position="291"/>
    </location>
</feature>
<feature type="active site" description="Proton acceptor" evidence="5 6">
    <location>
        <position position="127"/>
    </location>
</feature>
<dbReference type="HAMAP" id="MF_01967">
    <property type="entry name" value="Sirtuin_ClassII"/>
    <property type="match status" value="1"/>
</dbReference>
<evidence type="ECO:0000256" key="4">
    <source>
        <dbReference type="ARBA" id="ARBA00023027"/>
    </source>
</evidence>
<feature type="binding site" evidence="5 6">
    <location>
        <position position="135"/>
    </location>
    <ligand>
        <name>Zn(2+)</name>
        <dbReference type="ChEBI" id="CHEBI:29105"/>
    </ligand>
</feature>
<dbReference type="GO" id="GO:0008270">
    <property type="term" value="F:zinc ion binding"/>
    <property type="evidence" value="ECO:0007669"/>
    <property type="project" value="UniProtKB-UniRule"/>
</dbReference>
<dbReference type="InterPro" id="IPR050134">
    <property type="entry name" value="NAD-dep_sirtuin_deacylases"/>
</dbReference>
<dbReference type="PANTHER" id="PTHR11085">
    <property type="entry name" value="NAD-DEPENDENT PROTEIN DEACYLASE SIRTUIN-5, MITOCHONDRIAL-RELATED"/>
    <property type="match status" value="1"/>
</dbReference>
<dbReference type="InterPro" id="IPR026587">
    <property type="entry name" value="Sirtuin_class_II"/>
</dbReference>
<keyword evidence="5" id="KW-0963">Cytoplasm</keyword>
<dbReference type="Proteomes" id="UP000199391">
    <property type="component" value="Unassembled WGS sequence"/>
</dbReference>
<keyword evidence="2 5" id="KW-0479">Metal-binding</keyword>
<keyword evidence="1 5" id="KW-0808">Transferase</keyword>
<keyword evidence="3 5" id="KW-0862">Zinc</keyword>
<comment type="catalytic activity">
    <reaction evidence="5">
        <text>N(6)-acetyl-L-lysyl-[protein] + NAD(+) + H2O = 2''-O-acetyl-ADP-D-ribose + nicotinamide + L-lysyl-[protein]</text>
        <dbReference type="Rhea" id="RHEA:43636"/>
        <dbReference type="Rhea" id="RHEA-COMP:9752"/>
        <dbReference type="Rhea" id="RHEA-COMP:10731"/>
        <dbReference type="ChEBI" id="CHEBI:15377"/>
        <dbReference type="ChEBI" id="CHEBI:17154"/>
        <dbReference type="ChEBI" id="CHEBI:29969"/>
        <dbReference type="ChEBI" id="CHEBI:57540"/>
        <dbReference type="ChEBI" id="CHEBI:61930"/>
        <dbReference type="ChEBI" id="CHEBI:83767"/>
        <dbReference type="EC" id="2.3.1.286"/>
    </reaction>
</comment>
<gene>
    <name evidence="5" type="primary">cobB</name>
    <name evidence="8" type="ORF">SAMN05216552_105027</name>
</gene>
<dbReference type="GO" id="GO:0070403">
    <property type="term" value="F:NAD+ binding"/>
    <property type="evidence" value="ECO:0007669"/>
    <property type="project" value="UniProtKB-UniRule"/>
</dbReference>
<dbReference type="Gene3D" id="3.40.50.1220">
    <property type="entry name" value="TPP-binding domain"/>
    <property type="match status" value="1"/>
</dbReference>
<evidence type="ECO:0000313" key="8">
    <source>
        <dbReference type="EMBL" id="SFV16181.1"/>
    </source>
</evidence>
<dbReference type="Pfam" id="PF02146">
    <property type="entry name" value="SIR2"/>
    <property type="match status" value="1"/>
</dbReference>
<accession>A0A1I7M2L0</accession>
<evidence type="ECO:0000256" key="1">
    <source>
        <dbReference type="ARBA" id="ARBA00022679"/>
    </source>
</evidence>
<comment type="cofactor">
    <cofactor evidence="5">
        <name>Zn(2+)</name>
        <dbReference type="ChEBI" id="CHEBI:29105"/>
    </cofactor>
    <text evidence="5">Binds 1 zinc ion per subunit.</text>
</comment>
<dbReference type="RefSeq" id="WP_093560694.1">
    <property type="nucleotide sequence ID" value="NZ_FPBO01000050.1"/>
</dbReference>
<dbReference type="GO" id="GO:0005737">
    <property type="term" value="C:cytoplasm"/>
    <property type="evidence" value="ECO:0007669"/>
    <property type="project" value="UniProtKB-SubCell"/>
</dbReference>
<comment type="similarity">
    <text evidence="5">Belongs to the sirtuin family. Class II subfamily.</text>
</comment>
<keyword evidence="4 5" id="KW-0520">NAD</keyword>
<sequence>MLIFGEHEAQAGAAELAGFLARHRNVLVLTGAGISTASGIPDYRDKDGVRRGRAPVQGPEFRKQDAVRRRYWARSMVGWPTLAQASPNAAHVALAELESRGGLGSIITQNVDGLHQRAGSRRLIELHGNIHGVVCLECRAQYARVDIQRQLLRENPALAQTNAQPLPDGDAQLEPEALDDFHVPHCARCGGVLQPDVVFFGDNVPPERTGEALRWMAEADALLVVGSSLMVFSGYRFCKLAAAAGKPIAAINAGKTRADDLMELKIAASAEIVLPMLAKPGLEGWGQTRRV</sequence>
<dbReference type="OrthoDB" id="9800582at2"/>
<evidence type="ECO:0000256" key="5">
    <source>
        <dbReference type="HAMAP-Rule" id="MF_01967"/>
    </source>
</evidence>
<dbReference type="GO" id="GO:0017136">
    <property type="term" value="F:histone deacetylase activity, NAD-dependent"/>
    <property type="evidence" value="ECO:0007669"/>
    <property type="project" value="TreeGrafter"/>
</dbReference>
<evidence type="ECO:0000256" key="3">
    <source>
        <dbReference type="ARBA" id="ARBA00022833"/>
    </source>
</evidence>
<dbReference type="AlphaFoldDB" id="A0A1I7M2L0"/>
<proteinExistence type="inferred from homology"/>
<dbReference type="NCBIfam" id="NF003738">
    <property type="entry name" value="PRK05333.1"/>
    <property type="match status" value="1"/>
</dbReference>
<dbReference type="InterPro" id="IPR026591">
    <property type="entry name" value="Sirtuin_cat_small_dom_sf"/>
</dbReference>
<protein>
    <recommendedName>
        <fullName evidence="5">NAD-dependent protein deacetylase</fullName>
        <ecNumber evidence="5">2.3.1.286</ecNumber>
    </recommendedName>
    <alternativeName>
        <fullName evidence="5">Regulatory protein SIR2 homolog</fullName>
    </alternativeName>
</protein>
<comment type="caution">
    <text evidence="5">Lacks conserved residue(s) required for the propagation of feature annotation.</text>
</comment>